<sequence length="86" mass="10173">MIVSEIKDIEKEDTHIYYRQKYVGTAIYTILGREQNGKVEFFVEHKPTGETEIQVQMIDKIDYPVLQIMMELKACVRRLIEARKLP</sequence>
<dbReference type="PATRIC" id="fig|999432.5.peg.270"/>
<organism evidence="1">
    <name type="scientific">Treponema denticola H-22</name>
    <dbReference type="NCBI Taxonomy" id="999432"/>
    <lineage>
        <taxon>Bacteria</taxon>
        <taxon>Pseudomonadati</taxon>
        <taxon>Spirochaetota</taxon>
        <taxon>Spirochaetia</taxon>
        <taxon>Spirochaetales</taxon>
        <taxon>Treponemataceae</taxon>
        <taxon>Treponema</taxon>
    </lineage>
</organism>
<dbReference type="GeneID" id="2741585"/>
<accession>A0A0E2E869</accession>
<dbReference type="EMBL" id="AGDV01000001">
    <property type="protein sequence ID" value="EMB36070.1"/>
    <property type="molecule type" value="Genomic_DNA"/>
</dbReference>
<dbReference type="Proteomes" id="UP000011705">
    <property type="component" value="Chromosome"/>
</dbReference>
<reference evidence="1" key="1">
    <citation type="submission" date="2012-01" db="EMBL/GenBank/DDBJ databases">
        <title>The Genome Sequence of Treponema denticola H-22.</title>
        <authorList>
            <consortium name="The Broad Institute Genome Sequencing Platform"/>
            <person name="Earl A."/>
            <person name="Ward D."/>
            <person name="Feldgarden M."/>
            <person name="Gevers D."/>
            <person name="Blanton J.M."/>
            <person name="Fenno C.J."/>
            <person name="Baranova O.V."/>
            <person name="Mathney J."/>
            <person name="Dewhirst F.E."/>
            <person name="Izard J."/>
            <person name="Young S.K."/>
            <person name="Zeng Q."/>
            <person name="Gargeya S."/>
            <person name="Fitzgerald M."/>
            <person name="Haas B."/>
            <person name="Abouelleil A."/>
            <person name="Alvarado L."/>
            <person name="Arachchi H.M."/>
            <person name="Berlin A."/>
            <person name="Chapman S.B."/>
            <person name="Gearin G."/>
            <person name="Goldberg J."/>
            <person name="Griggs A."/>
            <person name="Gujja S."/>
            <person name="Hansen M."/>
            <person name="Heiman D."/>
            <person name="Howarth C."/>
            <person name="Larimer J."/>
            <person name="Lui A."/>
            <person name="MacDonald P.J.P."/>
            <person name="McCowen C."/>
            <person name="Montmayeur A."/>
            <person name="Murphy C."/>
            <person name="Neiman D."/>
            <person name="Pearson M."/>
            <person name="Priest M."/>
            <person name="Roberts A."/>
            <person name="Saif S."/>
            <person name="Shea T."/>
            <person name="Sisk P."/>
            <person name="Stolte C."/>
            <person name="Sykes S."/>
            <person name="Wortman J."/>
            <person name="Nusbaum C."/>
            <person name="Birren B."/>
        </authorList>
    </citation>
    <scope>NUCLEOTIDE SEQUENCE [LARGE SCALE GENOMIC DNA]</scope>
    <source>
        <strain evidence="1">H-22</strain>
    </source>
</reference>
<dbReference type="RefSeq" id="WP_002668946.1">
    <property type="nucleotide sequence ID" value="NZ_CM001795.1"/>
</dbReference>
<name>A0A0E2E869_TREDN</name>
<dbReference type="HOGENOM" id="CLU_170137_1_0_12"/>
<proteinExistence type="predicted"/>
<protein>
    <submittedName>
        <fullName evidence="1">Uncharacterized protein</fullName>
    </submittedName>
</protein>
<comment type="caution">
    <text evidence="1">The sequence shown here is derived from an EMBL/GenBank/DDBJ whole genome shotgun (WGS) entry which is preliminary data.</text>
</comment>
<dbReference type="AlphaFoldDB" id="A0A0E2E869"/>
<evidence type="ECO:0000313" key="1">
    <source>
        <dbReference type="EMBL" id="EMB36070.1"/>
    </source>
</evidence>
<gene>
    <name evidence="1" type="ORF">HMPREF9726_00262</name>
</gene>